<dbReference type="EMBL" id="RCCJ01000001">
    <property type="protein sequence ID" value="RLJ71027.1"/>
    <property type="molecule type" value="Genomic_DNA"/>
</dbReference>
<proteinExistence type="predicted"/>
<evidence type="ECO:0008006" key="4">
    <source>
        <dbReference type="Google" id="ProtNLM"/>
    </source>
</evidence>
<dbReference type="RefSeq" id="WP_121011741.1">
    <property type="nucleotide sequence ID" value="NZ_RCCJ01000001.1"/>
</dbReference>
<dbReference type="OrthoDB" id="12326at2"/>
<evidence type="ECO:0000256" key="1">
    <source>
        <dbReference type="SAM" id="Phobius"/>
    </source>
</evidence>
<dbReference type="SUPFAM" id="SSF55874">
    <property type="entry name" value="ATPase domain of HSP90 chaperone/DNA topoisomerase II/histidine kinase"/>
    <property type="match status" value="1"/>
</dbReference>
<keyword evidence="3" id="KW-1185">Reference proteome</keyword>
<dbReference type="AlphaFoldDB" id="A0A497XPX3"/>
<feature type="transmembrane region" description="Helical" evidence="1">
    <location>
        <begin position="95"/>
        <end position="119"/>
    </location>
</feature>
<protein>
    <recommendedName>
        <fullName evidence="4">Signal transduction histidine kinase</fullName>
    </recommendedName>
</protein>
<organism evidence="2 3">
    <name type="scientific">Hydrogenivirga caldilitoris</name>
    <dbReference type="NCBI Taxonomy" id="246264"/>
    <lineage>
        <taxon>Bacteria</taxon>
        <taxon>Pseudomonadati</taxon>
        <taxon>Aquificota</taxon>
        <taxon>Aquificia</taxon>
        <taxon>Aquificales</taxon>
        <taxon>Aquificaceae</taxon>
        <taxon>Hydrogenivirga</taxon>
    </lineage>
</organism>
<feature type="transmembrane region" description="Helical" evidence="1">
    <location>
        <begin position="7"/>
        <end position="30"/>
    </location>
</feature>
<keyword evidence="1" id="KW-1133">Transmembrane helix</keyword>
<keyword evidence="1" id="KW-0472">Membrane</keyword>
<evidence type="ECO:0000313" key="2">
    <source>
        <dbReference type="EMBL" id="RLJ71027.1"/>
    </source>
</evidence>
<dbReference type="InterPro" id="IPR036890">
    <property type="entry name" value="HATPase_C_sf"/>
</dbReference>
<dbReference type="Gene3D" id="3.30.565.10">
    <property type="entry name" value="Histidine kinase-like ATPase, C-terminal domain"/>
    <property type="match status" value="1"/>
</dbReference>
<sequence length="318" mass="37141">MKFENKIIITLITVIIASFSIINLTTVLYIKAIIEDNLIREAYIYSKLILYNRSEPYPEYLLLSEKPILKKDYSILAYTGRHYVLVKDEYIKDKLISYTTFVVLWEASSLIILLLLFYYTLYRYIRRERDNKELLNVMLLALTHRLGNFLATHKLNVELMKEPTLQQRLRRSIEVLENTYNSTIDAIETLQSGQEEAVKSINLPQMLLEITVLYGDTSKKDIRLQVNSSIRVKGNPTYMYMLIDTLVDNAIKHSDNRVYVRLLRYKRRNILVVRNDVKPKGGEEGSGLGLKIARYICEKLGFGMRIRTKGRFTVVVCF</sequence>
<comment type="caution">
    <text evidence="2">The sequence shown here is derived from an EMBL/GenBank/DDBJ whole genome shotgun (WGS) entry which is preliminary data.</text>
</comment>
<gene>
    <name evidence="2" type="ORF">BCF55_1316</name>
</gene>
<evidence type="ECO:0000313" key="3">
    <source>
        <dbReference type="Proteomes" id="UP000267841"/>
    </source>
</evidence>
<name>A0A497XPX3_9AQUI</name>
<keyword evidence="1" id="KW-0812">Transmembrane</keyword>
<dbReference type="Proteomes" id="UP000267841">
    <property type="component" value="Unassembled WGS sequence"/>
</dbReference>
<reference evidence="2 3" key="1">
    <citation type="submission" date="2018-10" db="EMBL/GenBank/DDBJ databases">
        <title>Genomic Encyclopedia of Archaeal and Bacterial Type Strains, Phase II (KMG-II): from individual species to whole genera.</title>
        <authorList>
            <person name="Goeker M."/>
        </authorList>
    </citation>
    <scope>NUCLEOTIDE SEQUENCE [LARGE SCALE GENOMIC DNA]</scope>
    <source>
        <strain evidence="2 3">DSM 16510</strain>
    </source>
</reference>
<accession>A0A497XPX3</accession>